<dbReference type="InterPro" id="IPR036691">
    <property type="entry name" value="Endo/exonu/phosph_ase_sf"/>
</dbReference>
<sequence>MKSTFSPAVAVRQLSSRRVFFLRCLAWGLLAVTLAGRLGAWFFVFELFSHFAVQCVGAGLGLLYFVRKDRGALFAVGVSLLIQGWQVAPWIAWNAAPASAKEGIRVMHANVLYANTAYPEVFRALEEEDADVLFIAEVTPPFYHAFRTRFRQRYPYQYMVYAKSRFHVLVGSRTPLKINHEAVTANRMLEATTVIRGKTVALVSVHPKTPIESSWFASRNKRLAGAFAAASGRREPAILAGDFNVSVFSPVYQALVEQSDLQASRKGFGILPTYRNGYGPLMIPIDHILTNRGFRTTSFRTKDIPGSDHKAIIADLQFR</sequence>
<dbReference type="InterPro" id="IPR005135">
    <property type="entry name" value="Endo/exonuclease/phosphatase"/>
</dbReference>
<keyword evidence="1" id="KW-0472">Membrane</keyword>
<dbReference type="RefSeq" id="WP_143011142.1">
    <property type="nucleotide sequence ID" value="NZ_FNGS01000006.1"/>
</dbReference>
<dbReference type="Gene3D" id="3.60.10.10">
    <property type="entry name" value="Endonuclease/exonuclease/phosphatase"/>
    <property type="match status" value="1"/>
</dbReference>
<feature type="transmembrane region" description="Helical" evidence="1">
    <location>
        <begin position="20"/>
        <end position="42"/>
    </location>
</feature>
<keyword evidence="3" id="KW-0378">Hydrolase</keyword>
<accession>A0A1G9TB46</accession>
<name>A0A1G9TB46_9BACT</name>
<reference evidence="3 4" key="1">
    <citation type="submission" date="2016-10" db="EMBL/GenBank/DDBJ databases">
        <authorList>
            <person name="de Groot N.N."/>
        </authorList>
    </citation>
    <scope>NUCLEOTIDE SEQUENCE [LARGE SCALE GENOMIC DNA]</scope>
    <source>
        <strain evidence="3 4">DSM 21668</strain>
    </source>
</reference>
<keyword evidence="3" id="KW-0269">Exonuclease</keyword>
<keyword evidence="1" id="KW-1133">Transmembrane helix</keyword>
<dbReference type="EMBL" id="FNGS01000006">
    <property type="protein sequence ID" value="SDM44881.1"/>
    <property type="molecule type" value="Genomic_DNA"/>
</dbReference>
<dbReference type="AlphaFoldDB" id="A0A1G9TB46"/>
<dbReference type="GO" id="GO:0004527">
    <property type="term" value="F:exonuclease activity"/>
    <property type="evidence" value="ECO:0007669"/>
    <property type="project" value="UniProtKB-KW"/>
</dbReference>
<feature type="transmembrane region" description="Helical" evidence="1">
    <location>
        <begin position="73"/>
        <end position="93"/>
    </location>
</feature>
<feature type="domain" description="Endonuclease/exonuclease/phosphatase" evidence="2">
    <location>
        <begin position="109"/>
        <end position="309"/>
    </location>
</feature>
<dbReference type="STRING" id="563176.SAMN04488090_3490"/>
<dbReference type="SUPFAM" id="SSF56219">
    <property type="entry name" value="DNase I-like"/>
    <property type="match status" value="1"/>
</dbReference>
<keyword evidence="4" id="KW-1185">Reference proteome</keyword>
<feature type="transmembrane region" description="Helical" evidence="1">
    <location>
        <begin position="48"/>
        <end position="66"/>
    </location>
</feature>
<organism evidence="3 4">
    <name type="scientific">Siphonobacter aquaeclarae</name>
    <dbReference type="NCBI Taxonomy" id="563176"/>
    <lineage>
        <taxon>Bacteria</taxon>
        <taxon>Pseudomonadati</taxon>
        <taxon>Bacteroidota</taxon>
        <taxon>Cytophagia</taxon>
        <taxon>Cytophagales</taxon>
        <taxon>Cytophagaceae</taxon>
        <taxon>Siphonobacter</taxon>
    </lineage>
</organism>
<keyword evidence="3" id="KW-0255">Endonuclease</keyword>
<protein>
    <submittedName>
        <fullName evidence="3">Uncharacterized conserved protein YafD, endonuclease/exonuclease/phosphatase (EEP) superfamily</fullName>
    </submittedName>
</protein>
<gene>
    <name evidence="3" type="ORF">SAMN04488090_3490</name>
</gene>
<evidence type="ECO:0000313" key="3">
    <source>
        <dbReference type="EMBL" id="SDM44881.1"/>
    </source>
</evidence>
<dbReference type="Proteomes" id="UP000198901">
    <property type="component" value="Unassembled WGS sequence"/>
</dbReference>
<keyword evidence="3" id="KW-0540">Nuclease</keyword>
<evidence type="ECO:0000259" key="2">
    <source>
        <dbReference type="Pfam" id="PF03372"/>
    </source>
</evidence>
<keyword evidence="1" id="KW-0812">Transmembrane</keyword>
<dbReference type="GO" id="GO:0004519">
    <property type="term" value="F:endonuclease activity"/>
    <property type="evidence" value="ECO:0007669"/>
    <property type="project" value="UniProtKB-KW"/>
</dbReference>
<proteinExistence type="predicted"/>
<evidence type="ECO:0000256" key="1">
    <source>
        <dbReference type="SAM" id="Phobius"/>
    </source>
</evidence>
<dbReference type="OrthoDB" id="9796594at2"/>
<dbReference type="Pfam" id="PF03372">
    <property type="entry name" value="Exo_endo_phos"/>
    <property type="match status" value="1"/>
</dbReference>
<evidence type="ECO:0000313" key="4">
    <source>
        <dbReference type="Proteomes" id="UP000198901"/>
    </source>
</evidence>